<dbReference type="Pfam" id="PF13186">
    <property type="entry name" value="SPASM"/>
    <property type="match status" value="1"/>
</dbReference>
<dbReference type="RefSeq" id="WP_073162305.1">
    <property type="nucleotide sequence ID" value="NZ_FQUW01000004.1"/>
</dbReference>
<dbReference type="OrthoDB" id="9782387at2"/>
<keyword evidence="2" id="KW-0479">Metal-binding</keyword>
<keyword evidence="3" id="KW-0408">Iron</keyword>
<dbReference type="PANTHER" id="PTHR43524:SF1">
    <property type="entry name" value="RADICAL SAM SUPERFAMILY PROTEIN"/>
    <property type="match status" value="1"/>
</dbReference>
<dbReference type="InterPro" id="IPR058240">
    <property type="entry name" value="rSAM_sf"/>
</dbReference>
<dbReference type="SFLD" id="SFLDG01386">
    <property type="entry name" value="main_SPASM_domain-containing"/>
    <property type="match status" value="1"/>
</dbReference>
<dbReference type="InterPro" id="IPR023885">
    <property type="entry name" value="4Fe4S-binding_SPASM_dom"/>
</dbReference>
<evidence type="ECO:0000256" key="4">
    <source>
        <dbReference type="ARBA" id="ARBA00023014"/>
    </source>
</evidence>
<evidence type="ECO:0000313" key="6">
    <source>
        <dbReference type="EMBL" id="SHE28741.1"/>
    </source>
</evidence>
<proteinExistence type="predicted"/>
<dbReference type="InterPro" id="IPR007197">
    <property type="entry name" value="rSAM"/>
</dbReference>
<evidence type="ECO:0000256" key="2">
    <source>
        <dbReference type="ARBA" id="ARBA00022723"/>
    </source>
</evidence>
<dbReference type="SFLD" id="SFLDS00029">
    <property type="entry name" value="Radical_SAM"/>
    <property type="match status" value="1"/>
</dbReference>
<dbReference type="GO" id="GO:0051536">
    <property type="term" value="F:iron-sulfur cluster binding"/>
    <property type="evidence" value="ECO:0007669"/>
    <property type="project" value="UniProtKB-KW"/>
</dbReference>
<dbReference type="GO" id="GO:0046872">
    <property type="term" value="F:metal ion binding"/>
    <property type="evidence" value="ECO:0007669"/>
    <property type="project" value="UniProtKB-KW"/>
</dbReference>
<reference evidence="7" key="1">
    <citation type="submission" date="2016-11" db="EMBL/GenBank/DDBJ databases">
        <authorList>
            <person name="Varghese N."/>
            <person name="Submissions S."/>
        </authorList>
    </citation>
    <scope>NUCLEOTIDE SEQUENCE [LARGE SCALE GENOMIC DNA]</scope>
    <source>
        <strain evidence="7">DSM 11792</strain>
    </source>
</reference>
<evidence type="ECO:0000313" key="7">
    <source>
        <dbReference type="Proteomes" id="UP000184196"/>
    </source>
</evidence>
<dbReference type="Proteomes" id="UP000184196">
    <property type="component" value="Unassembled WGS sequence"/>
</dbReference>
<sequence>MSPVSTRMGRAKNFLAAHLAQNVLGYVSKNPEANFPRLLNLVKILAIQERHKNQIETVASYYRENPAIREYVHRLARNLHPNVRNRLLYNWFMNAMIFGIPRQRSLSAELGVNIPNFILVDPTSACNLACEGCWAGKYSPRKLSPERLDRLFNEAKELGIYWIVFSGGEPLVYPHLFDLMTRHRDMAFMAYTNGTLIDEKMADKIIEVGNFSPAISLEGWRERTDARRGPGTFDRVMRAMDLLRERGAAFGVSITITRENVMEVTSDEFIDFLIEKGVLYGWTFHYIPIGRNPNINLMVTPEQRAYLAERIPYIRTHKPIMIADFWNDGELVEGCIAGGRRYFHINAAGEVEPCAFVHFAVDNINEKSLLEVLRSPLFAAYQKRQPFHDNLLRPCPIIDVPRALREIVKESGAHPTHEGAETVLQGIIAAHLDERSREWGRVADRIWAERQQLKKARELS</sequence>
<accession>A0A1M4S975</accession>
<keyword evidence="1" id="KW-0949">S-adenosyl-L-methionine</keyword>
<organism evidence="6 7">
    <name type="scientific">Desulfofundulus australicus DSM 11792</name>
    <dbReference type="NCBI Taxonomy" id="1121425"/>
    <lineage>
        <taxon>Bacteria</taxon>
        <taxon>Bacillati</taxon>
        <taxon>Bacillota</taxon>
        <taxon>Clostridia</taxon>
        <taxon>Eubacteriales</taxon>
        <taxon>Peptococcaceae</taxon>
        <taxon>Desulfofundulus</taxon>
    </lineage>
</organism>
<keyword evidence="4" id="KW-0411">Iron-sulfur</keyword>
<dbReference type="AlphaFoldDB" id="A0A1M4S975"/>
<dbReference type="EMBL" id="FQUW01000004">
    <property type="protein sequence ID" value="SHE28741.1"/>
    <property type="molecule type" value="Genomic_DNA"/>
</dbReference>
<dbReference type="CDD" id="cd01335">
    <property type="entry name" value="Radical_SAM"/>
    <property type="match status" value="1"/>
</dbReference>
<dbReference type="PROSITE" id="PS51918">
    <property type="entry name" value="RADICAL_SAM"/>
    <property type="match status" value="1"/>
</dbReference>
<evidence type="ECO:0000256" key="1">
    <source>
        <dbReference type="ARBA" id="ARBA00022691"/>
    </source>
</evidence>
<name>A0A1M4S975_9FIRM</name>
<dbReference type="SFLD" id="SFLDG01067">
    <property type="entry name" value="SPASM/twitch_domain_containing"/>
    <property type="match status" value="1"/>
</dbReference>
<dbReference type="SMART" id="SM00729">
    <property type="entry name" value="Elp3"/>
    <property type="match status" value="1"/>
</dbReference>
<dbReference type="SUPFAM" id="SSF102114">
    <property type="entry name" value="Radical SAM enzymes"/>
    <property type="match status" value="1"/>
</dbReference>
<protein>
    <submittedName>
        <fullName evidence="6">Radical SAM superfamily enzyme, MoaA/NifB/PqqE/SkfB family</fullName>
    </submittedName>
</protein>
<dbReference type="PANTHER" id="PTHR43524">
    <property type="entry name" value="RADICAL SAM SUPERFAMILY PROTEIN"/>
    <property type="match status" value="1"/>
</dbReference>
<dbReference type="Pfam" id="PF04055">
    <property type="entry name" value="Radical_SAM"/>
    <property type="match status" value="1"/>
</dbReference>
<dbReference type="GO" id="GO:0003824">
    <property type="term" value="F:catalytic activity"/>
    <property type="evidence" value="ECO:0007669"/>
    <property type="project" value="InterPro"/>
</dbReference>
<evidence type="ECO:0000259" key="5">
    <source>
        <dbReference type="PROSITE" id="PS51918"/>
    </source>
</evidence>
<dbReference type="Gene3D" id="3.20.20.70">
    <property type="entry name" value="Aldolase class I"/>
    <property type="match status" value="1"/>
</dbReference>
<keyword evidence="7" id="KW-1185">Reference proteome</keyword>
<feature type="domain" description="Radical SAM core" evidence="5">
    <location>
        <begin position="112"/>
        <end position="318"/>
    </location>
</feature>
<evidence type="ECO:0000256" key="3">
    <source>
        <dbReference type="ARBA" id="ARBA00023004"/>
    </source>
</evidence>
<gene>
    <name evidence="6" type="ORF">SAMN02745218_00037</name>
</gene>
<dbReference type="InterPro" id="IPR013785">
    <property type="entry name" value="Aldolase_TIM"/>
</dbReference>
<dbReference type="CDD" id="cd21128">
    <property type="entry name" value="SPASM_rSAM"/>
    <property type="match status" value="1"/>
</dbReference>
<dbReference type="InterPro" id="IPR006638">
    <property type="entry name" value="Elp3/MiaA/NifB-like_rSAM"/>
</dbReference>